<protein>
    <submittedName>
        <fullName evidence="1">Uncharacterized protein</fullName>
    </submittedName>
</protein>
<keyword evidence="2" id="KW-1185">Reference proteome</keyword>
<reference evidence="1 2" key="1">
    <citation type="submission" date="2018-11" db="EMBL/GenBank/DDBJ databases">
        <authorList>
            <person name="Da X."/>
        </authorList>
    </citation>
    <scope>NUCLEOTIDE SEQUENCE [LARGE SCALE GENOMIC DNA]</scope>
    <source>
        <strain evidence="1 2">S14-144</strain>
    </source>
</reference>
<evidence type="ECO:0000313" key="1">
    <source>
        <dbReference type="EMBL" id="AZI58215.1"/>
    </source>
</evidence>
<accession>A0A3G8ZN42</accession>
<gene>
    <name evidence="1" type="ORF">EH165_08765</name>
</gene>
<reference evidence="1 2" key="2">
    <citation type="submission" date="2018-12" db="EMBL/GenBank/DDBJ databases">
        <title>Nakamurella antarcticus sp. nov., isolated from Antarctica South Shetland Islands soil.</title>
        <authorList>
            <person name="Peng F."/>
        </authorList>
    </citation>
    <scope>NUCLEOTIDE SEQUENCE [LARGE SCALE GENOMIC DNA]</scope>
    <source>
        <strain evidence="1 2">S14-144</strain>
    </source>
</reference>
<dbReference type="EMBL" id="CP034170">
    <property type="protein sequence ID" value="AZI58215.1"/>
    <property type="molecule type" value="Genomic_DNA"/>
</dbReference>
<organism evidence="1 2">
    <name type="scientific">Nakamurella antarctica</name>
    <dbReference type="NCBI Taxonomy" id="1902245"/>
    <lineage>
        <taxon>Bacteria</taxon>
        <taxon>Bacillati</taxon>
        <taxon>Actinomycetota</taxon>
        <taxon>Actinomycetes</taxon>
        <taxon>Nakamurellales</taxon>
        <taxon>Nakamurellaceae</taxon>
        <taxon>Nakamurella</taxon>
    </lineage>
</organism>
<sequence length="89" mass="9909">MPAAVATAVGSRQWRIEDVRKVDLGRSSLPRFRFEWELTHVSKAYNVLLSSDENGDRHGEATVLENGRASTLDGDRELMAMIVALGDEH</sequence>
<dbReference type="RefSeq" id="WP_124799124.1">
    <property type="nucleotide sequence ID" value="NZ_CP034170.1"/>
</dbReference>
<name>A0A3G8ZN42_9ACTN</name>
<evidence type="ECO:0000313" key="2">
    <source>
        <dbReference type="Proteomes" id="UP000268084"/>
    </source>
</evidence>
<dbReference type="AlphaFoldDB" id="A0A3G8ZN42"/>
<dbReference type="KEGG" id="nak:EH165_08765"/>
<dbReference type="Proteomes" id="UP000268084">
    <property type="component" value="Chromosome"/>
</dbReference>
<proteinExistence type="predicted"/>